<evidence type="ECO:0000313" key="2">
    <source>
        <dbReference type="Proteomes" id="UP000825072"/>
    </source>
</evidence>
<name>A0AAD1KPQ9_9ACTN</name>
<sequence>MKTRSYWDASTARYMLGADTYRRRHDDMHDIRISHRRGNYYLDRTREVDALDVSQVRDDR</sequence>
<dbReference type="AlphaFoldDB" id="A0AAD1KPQ9"/>
<protein>
    <submittedName>
        <fullName evidence="1">Uncharacterized protein</fullName>
    </submittedName>
</protein>
<organism evidence="1 2">
    <name type="scientific">Cutibacterium modestum</name>
    <dbReference type="NCBI Taxonomy" id="2559073"/>
    <lineage>
        <taxon>Bacteria</taxon>
        <taxon>Bacillati</taxon>
        <taxon>Actinomycetota</taxon>
        <taxon>Actinomycetes</taxon>
        <taxon>Propionibacteriales</taxon>
        <taxon>Propionibacteriaceae</taxon>
        <taxon>Cutibacterium</taxon>
    </lineage>
</organism>
<accession>A0AAD1KPQ9</accession>
<evidence type="ECO:0000313" key="1">
    <source>
        <dbReference type="EMBL" id="BCY24795.1"/>
    </source>
</evidence>
<reference evidence="1" key="1">
    <citation type="submission" date="2021-06" db="EMBL/GenBank/DDBJ databases">
        <title>Genome sequence of Cutibacterium modestum strain KB17-24694.</title>
        <authorList>
            <person name="Dekio I."/>
            <person name="Asahina A."/>
            <person name="Nishida M."/>
        </authorList>
    </citation>
    <scope>NUCLEOTIDE SEQUENCE</scope>
    <source>
        <strain evidence="1">KB17-24694</strain>
    </source>
</reference>
<gene>
    <name evidence="1" type="ORF">KB1_07850</name>
</gene>
<dbReference type="EMBL" id="AP024747">
    <property type="protein sequence ID" value="BCY24795.1"/>
    <property type="molecule type" value="Genomic_DNA"/>
</dbReference>
<proteinExistence type="predicted"/>
<dbReference type="Proteomes" id="UP000825072">
    <property type="component" value="Chromosome 1"/>
</dbReference>